<evidence type="ECO:0000313" key="2">
    <source>
        <dbReference type="Proteomes" id="UP000274391"/>
    </source>
</evidence>
<dbReference type="AlphaFoldDB" id="A0A3P3W2J5"/>
<sequence length="147" mass="15668">MVETTGSVSSSSASDARSRKFASLSEALSEMNIPFENHTLIRRIVEGCDVIGLYERGGYIKAVRRDGGRDLHIHSGFTNGFESAAIVQALLGEVESFDSQRGWGLVHPENKLREASATPAKAAPIDYGVCDSCFLTLPATGVCDCGG</sequence>
<dbReference type="Proteomes" id="UP000274391">
    <property type="component" value="Unassembled WGS sequence"/>
</dbReference>
<name>A0A3P3W2J5_9MICO</name>
<dbReference type="RefSeq" id="WP_124969833.1">
    <property type="nucleotide sequence ID" value="NZ_RQVS01000003.1"/>
</dbReference>
<proteinExistence type="predicted"/>
<comment type="caution">
    <text evidence="1">The sequence shown here is derived from an EMBL/GenBank/DDBJ whole genome shotgun (WGS) entry which is preliminary data.</text>
</comment>
<keyword evidence="2" id="KW-1185">Reference proteome</keyword>
<dbReference type="EMBL" id="RQVS01000003">
    <property type="protein sequence ID" value="RRJ87869.1"/>
    <property type="molecule type" value="Genomic_DNA"/>
</dbReference>
<protein>
    <submittedName>
        <fullName evidence="1">Uncharacterized protein</fullName>
    </submittedName>
</protein>
<evidence type="ECO:0000313" key="1">
    <source>
        <dbReference type="EMBL" id="RRJ87869.1"/>
    </source>
</evidence>
<accession>A0A3P3W2J5</accession>
<organism evidence="1 2">
    <name type="scientific">Gulosibacter macacae</name>
    <dbReference type="NCBI Taxonomy" id="2488791"/>
    <lineage>
        <taxon>Bacteria</taxon>
        <taxon>Bacillati</taxon>
        <taxon>Actinomycetota</taxon>
        <taxon>Actinomycetes</taxon>
        <taxon>Micrococcales</taxon>
        <taxon>Microbacteriaceae</taxon>
        <taxon>Gulosibacter</taxon>
    </lineage>
</organism>
<reference evidence="1 2" key="1">
    <citation type="submission" date="2018-11" db="EMBL/GenBank/DDBJ databases">
        <title>YIM 102482-1 draft genome.</title>
        <authorList>
            <person name="Li G."/>
            <person name="Jiang Y."/>
        </authorList>
    </citation>
    <scope>NUCLEOTIDE SEQUENCE [LARGE SCALE GENOMIC DNA]</scope>
    <source>
        <strain evidence="1 2">YIM 102482-1</strain>
    </source>
</reference>
<gene>
    <name evidence="1" type="ORF">EG850_03175</name>
</gene>